<protein>
    <submittedName>
        <fullName evidence="1">Uncharacterized protein</fullName>
    </submittedName>
</protein>
<dbReference type="AlphaFoldDB" id="A0A6H1QA20"/>
<proteinExistence type="predicted"/>
<geneLocation type="plasmid" evidence="1">
    <name>p201330-IMP</name>
</geneLocation>
<dbReference type="GeneID" id="97170899"/>
<evidence type="ECO:0000313" key="1">
    <source>
        <dbReference type="EMBL" id="QIZ23346.1"/>
    </source>
</evidence>
<dbReference type="EMBL" id="MN961671">
    <property type="protein sequence ID" value="QIZ23346.1"/>
    <property type="molecule type" value="Genomic_DNA"/>
</dbReference>
<keyword evidence="1" id="KW-0614">Plasmid</keyword>
<sequence length="201" mass="22190">MKVTDKEREVSAEMAAWLGFLRKAKRVTLQSIAETHATHRGNLSAFISSKGTTRNVSMEKLRMVLFDLGLLDGGMLAPGLHRWEVDEEMVDSLCELLNKSEFERGYVFRLGNGLRAFAVVQVCEANAVFASLPVEIAERVASGLKPTEGGQRISLVDLDRAGDAQIQALWQTPADASVFASIQSLWTDEPLFRLPIEKRAG</sequence>
<accession>A0A6H1QA20</accession>
<reference evidence="1" key="1">
    <citation type="submission" date="2020-01" db="EMBL/GenBank/DDBJ databases">
        <authorList>
            <person name="Zhou D."/>
        </authorList>
    </citation>
    <scope>NUCLEOTIDE SEQUENCE</scope>
    <source>
        <strain evidence="1">201330</strain>
        <plasmid evidence="1">p201330-IMP</plasmid>
    </source>
</reference>
<name>A0A6H1QA20_PSEAI</name>
<organism evidence="1">
    <name type="scientific">Pseudomonas aeruginosa</name>
    <dbReference type="NCBI Taxonomy" id="287"/>
    <lineage>
        <taxon>Bacteria</taxon>
        <taxon>Pseudomonadati</taxon>
        <taxon>Pseudomonadota</taxon>
        <taxon>Gammaproteobacteria</taxon>
        <taxon>Pseudomonadales</taxon>
        <taxon>Pseudomonadaceae</taxon>
        <taxon>Pseudomonas</taxon>
    </lineage>
</organism>
<dbReference type="RefSeq" id="WP_009684338.1">
    <property type="nucleotide sequence ID" value="NZ_CAADLY010000644.1"/>
</dbReference>